<dbReference type="PANTHER" id="PTHR47959">
    <property type="entry name" value="ATP-DEPENDENT RNA HELICASE RHLE-RELATED"/>
    <property type="match status" value="1"/>
</dbReference>
<evidence type="ECO:0000256" key="1">
    <source>
        <dbReference type="ARBA" id="ARBA00004604"/>
    </source>
</evidence>
<feature type="compositionally biased region" description="Acidic residues" evidence="12">
    <location>
        <begin position="41"/>
        <end position="51"/>
    </location>
</feature>
<dbReference type="PROSITE" id="PS51195">
    <property type="entry name" value="Q_MOTIF"/>
    <property type="match status" value="1"/>
</dbReference>
<dbReference type="GO" id="GO:0005524">
    <property type="term" value="F:ATP binding"/>
    <property type="evidence" value="ECO:0007669"/>
    <property type="project" value="UniProtKB-KW"/>
</dbReference>
<dbReference type="GO" id="GO:0005730">
    <property type="term" value="C:nucleolus"/>
    <property type="evidence" value="ECO:0007669"/>
    <property type="project" value="UniProtKB-SubCell"/>
</dbReference>
<proteinExistence type="inferred from homology"/>
<feature type="domain" description="Helicase ATP-binding" evidence="13">
    <location>
        <begin position="127"/>
        <end position="299"/>
    </location>
</feature>
<dbReference type="Pfam" id="PF00271">
    <property type="entry name" value="Helicase_C"/>
    <property type="match status" value="1"/>
</dbReference>
<evidence type="ECO:0000256" key="3">
    <source>
        <dbReference type="ARBA" id="ARBA00012552"/>
    </source>
</evidence>
<dbReference type="STRING" id="9402.L5KVP7"/>
<keyword evidence="9" id="KW-0539">Nucleus</keyword>
<feature type="compositionally biased region" description="Basic and acidic residues" evidence="12">
    <location>
        <begin position="733"/>
        <end position="754"/>
    </location>
</feature>
<evidence type="ECO:0000259" key="15">
    <source>
        <dbReference type="PROSITE" id="PS51195"/>
    </source>
</evidence>
<evidence type="ECO:0000256" key="2">
    <source>
        <dbReference type="ARBA" id="ARBA00010379"/>
    </source>
</evidence>
<evidence type="ECO:0000256" key="9">
    <source>
        <dbReference type="ARBA" id="ARBA00023242"/>
    </source>
</evidence>
<dbReference type="InterPro" id="IPR027417">
    <property type="entry name" value="P-loop_NTPase"/>
</dbReference>
<feature type="compositionally biased region" description="Basic residues" evidence="12">
    <location>
        <begin position="931"/>
        <end position="942"/>
    </location>
</feature>
<sequence length="942" mass="104473">MAAGTRPAAGPRSRTAMAQWRKKKGLRKRRGAASQARSSDSEDGEFEIQAEDDTRAQKMGPSRPLPTFPTSECTSDVEPDTREMVRAQNKKKKKSGGFQSMGLSYPVFRGVMKKGYKVPTPIQRKTIPVILDGKDVVAMARTGSGKTACFLIPMFERLKARSAQTGARALILSPTRELALQTMKFTKELGKFTGLKTALILGGDKMEDQFSALHENPDIIIATPGRLMHVAVEMNLKLQSVEYVVFDEADRLFEMGFAEQLQEIISRLPGGQQTVLFSATLPKMLVEFARAGELFEMGFAEQLQEIISRLPGGQQTVLFSATLPKMLVEFARAGLTEPVLIRLDVDAKLNEQLKTAFFLAREDTKAAVLLYLLRNVVRPQDQTVVFVATKHHAEYLSELLTAQRVSCAHIYSALDQTARKINLAKFTHGKCSALIVTDLAARGLDIPLLDNVINYSFPAKGKLFLHRVEPCVGSCTLVQVTLVAVSAPSPFVGRVARAGRSGTAYSLVAPDEVPYLLDLHLFLGRALTLACPNKEPLGAVGGDGVLGRVPQSVVDDEDCGLRSTLEASLELRGLARVADNAQQQYVRSRPAPSPESIARAKELDLAGLGLHPLFSSRLEEKELQRLRLVDGIRNYRSRATIFEINASSRDLSSQVMRAKRQRDRKAIASFQQGRQGRQEGPAGPARGLPAPQEEQREKEQAAGEDVEDVFAKVVGRKRRQPGPDQGAKRRREGPRQQDRDCYVPYRPKDFDSERGLSIGGDGGAFEQQVAGAVLDLMGDETQNLTRGRQQLKWDRKKKRFVGQSGQEDKKKIKTESGRYISSSYKQDLYQKWKKKQKIDDRDSEEEGSSHRRGPEGRGGKRGRGQGASRPRTPGAPAGRVRSELKTKQQILKQRRHAQKMRFLQRGGLKQLSARGRRHAQELRQGAFGRGAHSKKGKMRKRL</sequence>
<comment type="catalytic activity">
    <reaction evidence="10">
        <text>ATP + H2O = ADP + phosphate + H(+)</text>
        <dbReference type="Rhea" id="RHEA:13065"/>
        <dbReference type="ChEBI" id="CHEBI:15377"/>
        <dbReference type="ChEBI" id="CHEBI:15378"/>
        <dbReference type="ChEBI" id="CHEBI:30616"/>
        <dbReference type="ChEBI" id="CHEBI:43474"/>
        <dbReference type="ChEBI" id="CHEBI:456216"/>
        <dbReference type="EC" id="3.6.4.13"/>
    </reaction>
</comment>
<protein>
    <recommendedName>
        <fullName evidence="3">RNA helicase</fullName>
        <ecNumber evidence="3">3.6.4.13</ecNumber>
    </recommendedName>
</protein>
<keyword evidence="17" id="KW-1185">Reference proteome</keyword>
<feature type="region of interest" description="Disordered" evidence="12">
    <location>
        <begin position="1"/>
        <end position="97"/>
    </location>
</feature>
<dbReference type="CDD" id="cd18787">
    <property type="entry name" value="SF2_C_DEAD"/>
    <property type="match status" value="1"/>
</dbReference>
<dbReference type="GO" id="GO:0003724">
    <property type="term" value="F:RNA helicase activity"/>
    <property type="evidence" value="ECO:0007669"/>
    <property type="project" value="UniProtKB-EC"/>
</dbReference>
<evidence type="ECO:0000256" key="10">
    <source>
        <dbReference type="ARBA" id="ARBA00047984"/>
    </source>
</evidence>
<dbReference type="InterPro" id="IPR050079">
    <property type="entry name" value="DEAD_box_RNA_helicase"/>
</dbReference>
<dbReference type="EMBL" id="KB030536">
    <property type="protein sequence ID" value="ELK15477.1"/>
    <property type="molecule type" value="Genomic_DNA"/>
</dbReference>
<dbReference type="InterPro" id="IPR011545">
    <property type="entry name" value="DEAD/DEAH_box_helicase_dom"/>
</dbReference>
<organism evidence="16 17">
    <name type="scientific">Pteropus alecto</name>
    <name type="common">Black flying fox</name>
    <dbReference type="NCBI Taxonomy" id="9402"/>
    <lineage>
        <taxon>Eukaryota</taxon>
        <taxon>Metazoa</taxon>
        <taxon>Chordata</taxon>
        <taxon>Craniata</taxon>
        <taxon>Vertebrata</taxon>
        <taxon>Euteleostomi</taxon>
        <taxon>Mammalia</taxon>
        <taxon>Eutheria</taxon>
        <taxon>Laurasiatheria</taxon>
        <taxon>Chiroptera</taxon>
        <taxon>Yinpterochiroptera</taxon>
        <taxon>Pteropodoidea</taxon>
        <taxon>Pteropodidae</taxon>
        <taxon>Pteropodinae</taxon>
        <taxon>Pteropus</taxon>
    </lineage>
</organism>
<dbReference type="Proteomes" id="UP000010552">
    <property type="component" value="Unassembled WGS sequence"/>
</dbReference>
<dbReference type="InterPro" id="IPR001650">
    <property type="entry name" value="Helicase_C-like"/>
</dbReference>
<keyword evidence="8" id="KW-0694">RNA-binding</keyword>
<accession>L5KVP7</accession>
<evidence type="ECO:0000313" key="16">
    <source>
        <dbReference type="EMBL" id="ELK15477.1"/>
    </source>
</evidence>
<evidence type="ECO:0000259" key="14">
    <source>
        <dbReference type="PROSITE" id="PS51194"/>
    </source>
</evidence>
<dbReference type="InterPro" id="IPR033517">
    <property type="entry name" value="DDX54/DBP10_DEAD-box_helicase"/>
</dbReference>
<evidence type="ECO:0000256" key="8">
    <source>
        <dbReference type="ARBA" id="ARBA00022884"/>
    </source>
</evidence>
<evidence type="ECO:0000259" key="13">
    <source>
        <dbReference type="PROSITE" id="PS51192"/>
    </source>
</evidence>
<dbReference type="InterPro" id="IPR014014">
    <property type="entry name" value="RNA_helicase_DEAD_Q_motif"/>
</dbReference>
<comment type="similarity">
    <text evidence="2">Belongs to the DEAD box helicase family. DDX54/DBP10 subfamily.</text>
</comment>
<dbReference type="Gene3D" id="3.40.50.300">
    <property type="entry name" value="P-loop containing nucleotide triphosphate hydrolases"/>
    <property type="match status" value="3"/>
</dbReference>
<dbReference type="PROSITE" id="PS00039">
    <property type="entry name" value="DEAD_ATP_HELICASE"/>
    <property type="match status" value="1"/>
</dbReference>
<feature type="compositionally biased region" description="Basic and acidic residues" evidence="12">
    <location>
        <begin position="847"/>
        <end position="858"/>
    </location>
</feature>
<dbReference type="SMART" id="SM00490">
    <property type="entry name" value="HELICc"/>
    <property type="match status" value="1"/>
</dbReference>
<evidence type="ECO:0000256" key="5">
    <source>
        <dbReference type="ARBA" id="ARBA00022801"/>
    </source>
</evidence>
<gene>
    <name evidence="16" type="ORF">PAL_GLEAN10010718</name>
</gene>
<dbReference type="PANTHER" id="PTHR47959:SF8">
    <property type="entry name" value="RNA HELICASE"/>
    <property type="match status" value="1"/>
</dbReference>
<feature type="domain" description="Helicase C-terminal" evidence="14">
    <location>
        <begin position="368"/>
        <end position="538"/>
    </location>
</feature>
<feature type="domain" description="DEAD-box RNA helicase Q" evidence="15">
    <location>
        <begin position="96"/>
        <end position="124"/>
    </location>
</feature>
<reference evidence="17" key="1">
    <citation type="journal article" date="2013" name="Science">
        <title>Comparative analysis of bat genomes provides insight into the evolution of flight and immunity.</title>
        <authorList>
            <person name="Zhang G."/>
            <person name="Cowled C."/>
            <person name="Shi Z."/>
            <person name="Huang Z."/>
            <person name="Bishop-Lilly K.A."/>
            <person name="Fang X."/>
            <person name="Wynne J.W."/>
            <person name="Xiong Z."/>
            <person name="Baker M.L."/>
            <person name="Zhao W."/>
            <person name="Tachedjian M."/>
            <person name="Zhu Y."/>
            <person name="Zhou P."/>
            <person name="Jiang X."/>
            <person name="Ng J."/>
            <person name="Yang L."/>
            <person name="Wu L."/>
            <person name="Xiao J."/>
            <person name="Feng Y."/>
            <person name="Chen Y."/>
            <person name="Sun X."/>
            <person name="Zhang Y."/>
            <person name="Marsh G.A."/>
            <person name="Crameri G."/>
            <person name="Broder C.C."/>
            <person name="Frey K.G."/>
            <person name="Wang L.F."/>
            <person name="Wang J."/>
        </authorList>
    </citation>
    <scope>NUCLEOTIDE SEQUENCE [LARGE SCALE GENOMIC DNA]</scope>
</reference>
<name>L5KVP7_PTEAL</name>
<evidence type="ECO:0000256" key="4">
    <source>
        <dbReference type="ARBA" id="ARBA00022741"/>
    </source>
</evidence>
<dbReference type="SMART" id="SM01123">
    <property type="entry name" value="DBP10CT"/>
    <property type="match status" value="1"/>
</dbReference>
<keyword evidence="5" id="KW-0378">Hydrolase</keyword>
<feature type="compositionally biased region" description="Basic residues" evidence="12">
    <location>
        <begin position="20"/>
        <end position="31"/>
    </location>
</feature>
<dbReference type="PROSITE" id="PS51194">
    <property type="entry name" value="HELICASE_CTER"/>
    <property type="match status" value="1"/>
</dbReference>
<dbReference type="InParanoid" id="L5KVP7"/>
<dbReference type="AlphaFoldDB" id="L5KVP7"/>
<dbReference type="InterPro" id="IPR000629">
    <property type="entry name" value="RNA-helicase_DEAD-box_CS"/>
</dbReference>
<evidence type="ECO:0000256" key="6">
    <source>
        <dbReference type="ARBA" id="ARBA00022806"/>
    </source>
</evidence>
<dbReference type="CDD" id="cd17959">
    <property type="entry name" value="DEADc_DDX54"/>
    <property type="match status" value="1"/>
</dbReference>
<evidence type="ECO:0000256" key="11">
    <source>
        <dbReference type="PROSITE-ProRule" id="PRU00552"/>
    </source>
</evidence>
<feature type="region of interest" description="Disordered" evidence="12">
    <location>
        <begin position="650"/>
        <end position="762"/>
    </location>
</feature>
<evidence type="ECO:0000313" key="17">
    <source>
        <dbReference type="Proteomes" id="UP000010552"/>
    </source>
</evidence>
<evidence type="ECO:0000256" key="7">
    <source>
        <dbReference type="ARBA" id="ARBA00022840"/>
    </source>
</evidence>
<feature type="compositionally biased region" description="Basic and acidic residues" evidence="12">
    <location>
        <begin position="806"/>
        <end position="816"/>
    </location>
</feature>
<dbReference type="FunCoup" id="L5KVP7">
    <property type="interactions" value="3207"/>
</dbReference>
<dbReference type="Pfam" id="PF08147">
    <property type="entry name" value="DBP10CT"/>
    <property type="match status" value="1"/>
</dbReference>
<dbReference type="InterPro" id="IPR012541">
    <property type="entry name" value="DBP10_C"/>
</dbReference>
<feature type="compositionally biased region" description="Low complexity" evidence="12">
    <location>
        <begin position="680"/>
        <end position="691"/>
    </location>
</feature>
<dbReference type="GO" id="GO:0016887">
    <property type="term" value="F:ATP hydrolysis activity"/>
    <property type="evidence" value="ECO:0007669"/>
    <property type="project" value="RHEA"/>
</dbReference>
<dbReference type="SMART" id="SM00487">
    <property type="entry name" value="DEXDc"/>
    <property type="match status" value="1"/>
</dbReference>
<dbReference type="FunFam" id="3.40.50.300:FF:000865">
    <property type="entry name" value="ATP-dependent RNA helicase DDX54"/>
    <property type="match status" value="1"/>
</dbReference>
<feature type="region of interest" description="Disordered" evidence="12">
    <location>
        <begin position="779"/>
        <end position="942"/>
    </location>
</feature>
<dbReference type="GO" id="GO:0003723">
    <property type="term" value="F:RNA binding"/>
    <property type="evidence" value="ECO:0007669"/>
    <property type="project" value="UniProtKB-KW"/>
</dbReference>
<dbReference type="PROSITE" id="PS51192">
    <property type="entry name" value="HELICASE_ATP_BIND_1"/>
    <property type="match status" value="1"/>
</dbReference>
<dbReference type="EC" id="3.6.4.13" evidence="3"/>
<dbReference type="SUPFAM" id="SSF52540">
    <property type="entry name" value="P-loop containing nucleoside triphosphate hydrolases"/>
    <property type="match status" value="3"/>
</dbReference>
<dbReference type="Pfam" id="PF00270">
    <property type="entry name" value="DEAD"/>
    <property type="match status" value="1"/>
</dbReference>
<keyword evidence="7" id="KW-0067">ATP-binding</keyword>
<keyword evidence="6 16" id="KW-0347">Helicase</keyword>
<dbReference type="InterPro" id="IPR014001">
    <property type="entry name" value="Helicase_ATP-bd"/>
</dbReference>
<dbReference type="GO" id="GO:0005829">
    <property type="term" value="C:cytosol"/>
    <property type="evidence" value="ECO:0007669"/>
    <property type="project" value="TreeGrafter"/>
</dbReference>
<keyword evidence="4" id="KW-0547">Nucleotide-binding</keyword>
<comment type="subcellular location">
    <subcellularLocation>
        <location evidence="1">Nucleus</location>
        <location evidence="1">Nucleolus</location>
    </subcellularLocation>
</comment>
<evidence type="ECO:0000256" key="12">
    <source>
        <dbReference type="SAM" id="MobiDB-lite"/>
    </source>
</evidence>
<feature type="short sequence motif" description="Q motif" evidence="11">
    <location>
        <begin position="96"/>
        <end position="124"/>
    </location>
</feature>
<dbReference type="eggNOG" id="KOG0337">
    <property type="taxonomic scope" value="Eukaryota"/>
</dbReference>